<feature type="region of interest" description="Disordered" evidence="3">
    <location>
        <begin position="236"/>
        <end position="266"/>
    </location>
</feature>
<feature type="region of interest" description="Disordered" evidence="3">
    <location>
        <begin position="602"/>
        <end position="632"/>
    </location>
</feature>
<name>A0A1E3HZ34_9TREE</name>
<feature type="compositionally biased region" description="Low complexity" evidence="3">
    <location>
        <begin position="236"/>
        <end position="254"/>
    </location>
</feature>
<dbReference type="PROSITE" id="PS50002">
    <property type="entry name" value="SH3"/>
    <property type="match status" value="1"/>
</dbReference>
<dbReference type="Proteomes" id="UP000094065">
    <property type="component" value="Unassembled WGS sequence"/>
</dbReference>
<dbReference type="InterPro" id="IPR048265">
    <property type="entry name" value="Rax2-like_third"/>
</dbReference>
<organism evidence="7 8">
    <name type="scientific">Cryptococcus amylolentus CBS 6039</name>
    <dbReference type="NCBI Taxonomy" id="1295533"/>
    <lineage>
        <taxon>Eukaryota</taxon>
        <taxon>Fungi</taxon>
        <taxon>Dikarya</taxon>
        <taxon>Basidiomycota</taxon>
        <taxon>Agaricomycotina</taxon>
        <taxon>Tremellomycetes</taxon>
        <taxon>Tremellales</taxon>
        <taxon>Cryptococcaceae</taxon>
        <taxon>Cryptococcus</taxon>
    </lineage>
</organism>
<gene>
    <name evidence="7" type="ORF">L202_02011</name>
</gene>
<keyword evidence="1 2" id="KW-0728">SH3 domain</keyword>
<evidence type="ECO:0000313" key="8">
    <source>
        <dbReference type="Proteomes" id="UP000094065"/>
    </source>
</evidence>
<dbReference type="InterPro" id="IPR001452">
    <property type="entry name" value="SH3_domain"/>
</dbReference>
<keyword evidence="4" id="KW-0812">Transmembrane</keyword>
<dbReference type="InterPro" id="IPR011044">
    <property type="entry name" value="Quino_amine_DH_bsu"/>
</dbReference>
<dbReference type="SMART" id="SM00326">
    <property type="entry name" value="SH3"/>
    <property type="match status" value="1"/>
</dbReference>
<feature type="region of interest" description="Disordered" evidence="3">
    <location>
        <begin position="1392"/>
        <end position="1425"/>
    </location>
</feature>
<dbReference type="GO" id="GO:1902929">
    <property type="term" value="C:plasma membrane of growing cell tip"/>
    <property type="evidence" value="ECO:0007669"/>
    <property type="project" value="TreeGrafter"/>
</dbReference>
<dbReference type="Pfam" id="PF20842">
    <property type="entry name" value="Rax2_2"/>
    <property type="match status" value="1"/>
</dbReference>
<feature type="compositionally biased region" description="Basic and acidic residues" evidence="3">
    <location>
        <begin position="1392"/>
        <end position="1403"/>
    </location>
</feature>
<keyword evidence="5" id="KW-0732">Signal</keyword>
<dbReference type="InterPro" id="IPR048266">
    <property type="entry name" value="Rax2-like_second"/>
</dbReference>
<feature type="chain" id="PRO_5009129494" description="SH3 domain-containing protein" evidence="5">
    <location>
        <begin position="28"/>
        <end position="1489"/>
    </location>
</feature>
<feature type="compositionally biased region" description="Polar residues" evidence="3">
    <location>
        <begin position="255"/>
        <end position="266"/>
    </location>
</feature>
<evidence type="ECO:0000256" key="4">
    <source>
        <dbReference type="SAM" id="Phobius"/>
    </source>
</evidence>
<dbReference type="SUPFAM" id="SSF50969">
    <property type="entry name" value="YVTN repeat-like/Quinoprotein amine dehydrogenase"/>
    <property type="match status" value="1"/>
</dbReference>
<dbReference type="PANTHER" id="PTHR31778:SF2">
    <property type="entry name" value="BUD SITE SELECTION PROTEIN RAX2"/>
    <property type="match status" value="1"/>
</dbReference>
<feature type="signal peptide" evidence="5">
    <location>
        <begin position="1"/>
        <end position="27"/>
    </location>
</feature>
<evidence type="ECO:0000313" key="7">
    <source>
        <dbReference type="EMBL" id="ODN81600.1"/>
    </source>
</evidence>
<dbReference type="Gene3D" id="2.30.30.40">
    <property type="entry name" value="SH3 Domains"/>
    <property type="match status" value="1"/>
</dbReference>
<evidence type="ECO:0000256" key="3">
    <source>
        <dbReference type="SAM" id="MobiDB-lite"/>
    </source>
</evidence>
<dbReference type="SUPFAM" id="SSF50044">
    <property type="entry name" value="SH3-domain"/>
    <property type="match status" value="1"/>
</dbReference>
<feature type="domain" description="SH3" evidence="6">
    <location>
        <begin position="1429"/>
        <end position="1489"/>
    </location>
</feature>
<protein>
    <recommendedName>
        <fullName evidence="6">SH3 domain-containing protein</fullName>
    </recommendedName>
</protein>
<evidence type="ECO:0000259" key="6">
    <source>
        <dbReference type="PROSITE" id="PS50002"/>
    </source>
</evidence>
<dbReference type="GeneID" id="30153320"/>
<dbReference type="EMBL" id="AWGJ01000003">
    <property type="protein sequence ID" value="ODN81600.1"/>
    <property type="molecule type" value="Genomic_DNA"/>
</dbReference>
<feature type="compositionally biased region" description="Polar residues" evidence="3">
    <location>
        <begin position="614"/>
        <end position="632"/>
    </location>
</feature>
<dbReference type="InterPro" id="IPR036028">
    <property type="entry name" value="SH3-like_dom_sf"/>
</dbReference>
<accession>A0A1E3HZ34</accession>
<keyword evidence="4" id="KW-1133">Transmembrane helix</keyword>
<dbReference type="Pfam" id="PF12768">
    <property type="entry name" value="Rax2"/>
    <property type="match status" value="1"/>
</dbReference>
<dbReference type="STRING" id="1295533.A0A1E3HZ34"/>
<evidence type="ECO:0000256" key="2">
    <source>
        <dbReference type="PROSITE-ProRule" id="PRU00192"/>
    </source>
</evidence>
<dbReference type="SUPFAM" id="SSF117281">
    <property type="entry name" value="Kelch motif"/>
    <property type="match status" value="1"/>
</dbReference>
<reference evidence="7 8" key="1">
    <citation type="submission" date="2016-06" db="EMBL/GenBank/DDBJ databases">
        <title>Evolution of pathogenesis and genome organization in the Tremellales.</title>
        <authorList>
            <person name="Cuomo C."/>
            <person name="Litvintseva A."/>
            <person name="Heitman J."/>
            <person name="Chen Y."/>
            <person name="Sun S."/>
            <person name="Springer D."/>
            <person name="Dromer F."/>
            <person name="Young S."/>
            <person name="Zeng Q."/>
            <person name="Chapman S."/>
            <person name="Gujja S."/>
            <person name="Saif S."/>
            <person name="Birren B."/>
        </authorList>
    </citation>
    <scope>NUCLEOTIDE SEQUENCE [LARGE SCALE GENOMIC DNA]</scope>
    <source>
        <strain evidence="7 8">CBS 6039</strain>
    </source>
</reference>
<keyword evidence="8" id="KW-1185">Reference proteome</keyword>
<dbReference type="InterPro" id="IPR015915">
    <property type="entry name" value="Kelch-typ_b-propeller"/>
</dbReference>
<dbReference type="PANTHER" id="PTHR31778">
    <property type="entry name" value="BUD SITE SELECTION PROTEIN RAX2"/>
    <property type="match status" value="1"/>
</dbReference>
<dbReference type="OrthoDB" id="2503993at2759"/>
<proteinExistence type="predicted"/>
<comment type="caution">
    <text evidence="7">The sequence shown here is derived from an EMBL/GenBank/DDBJ whole genome shotgun (WGS) entry which is preliminary data.</text>
</comment>
<keyword evidence="4" id="KW-0472">Membrane</keyword>
<feature type="transmembrane region" description="Helical" evidence="4">
    <location>
        <begin position="1308"/>
        <end position="1334"/>
    </location>
</feature>
<dbReference type="Pfam" id="PF00018">
    <property type="entry name" value="SH3_1"/>
    <property type="match status" value="1"/>
</dbReference>
<dbReference type="Pfam" id="PF20843">
    <property type="entry name" value="Rax2_3"/>
    <property type="match status" value="1"/>
</dbReference>
<evidence type="ECO:0000256" key="5">
    <source>
        <dbReference type="SAM" id="SignalP"/>
    </source>
</evidence>
<dbReference type="InterPro" id="IPR024982">
    <property type="entry name" value="Rax2-like_C"/>
</dbReference>
<evidence type="ECO:0000256" key="1">
    <source>
        <dbReference type="ARBA" id="ARBA00022443"/>
    </source>
</evidence>
<sequence length="1489" mass="153815">MPPTPTRHPTLLASLLLLFTATAPAMADSAAPSSLPQVDFSKMGTVGLGGSFSGLDWWSDDSPYASSSSSETTFSTDGDTLFYRTAEGRFKPLASTDAGGVISALCWSAGTDDSSNGTLYVGGTFTTLSGTDVNNVASFTLADGSVKALGTGLSGEVDTVYCDDDNSQVWFGGSFDAPTGTGGNVALWSTASSVWETPAFGGLNGRVESISPSSNGSSIYFGGDFTISYVSNSTSLTNSSSTTNGTTGNSSTTSVQSAPDNTTTVGNSGYLTPLTVSASSSSTASYQIQAGPSTDQSEYSNTDVLLCPDSGIWLAQDNTIANVNIVGQSYLAATGIRVVNGLVEGRGTTTFCFTMLPWYADLNMTYTDPITGEVNTCTTHCPLYNSSSTSAQDFVFTEGTQNLTGFEMQLKGWLGDGAGLSSVSLLTDGAYISAASSSDDTVTCSSGSDNNGSIQTTGDWESKTIATDSATNTYLEATNSVANPTYPSVTFYPYVSSAGNYDIYVFIPGCLNAGDCNSRTSVDIEVFPFSGGMGWTSTISEQVDYDTKTLVYSGTVGASTDDFTPTVSLALSSSPAKPARGNRYTVVADKVQMTLTSLSGQATNASSSTTSTSPVLNGTSAGTPDTNGTTTINSTSMTNLSYNIAYGVYEWPRTVALNVNAATSALSNVTETPLARLGFSLDAALNASGSDASAWVVNTIVAHDNTVFVGGDFSSTNNYTNVLSIDASSGEASALASQGLGGIVNTAVVADGYIFFGGDFTATASSGETGLKYVARYDPSSKAWAALGGGVDGLVTDLLASATSTTEVIVIGNFTSVINADGSTNQTGGFAIWDDKNQEWTTTGVLFGNVSAGAVPSSSHEEAYFAGKVYGSASNAVSGVAVLSTNSDGSATISSLNGVSFGTAGSASTSSNSTSTRRSLNVNSMVSRSWLSRFTDALVERTLPGLLPRATAPTIVSASYPAPAVLTGTYWTNSSASGKPTVTILGGNFTSSSGNVEGVAFHSKGDDALTGPTTAVTGVVRALDVVGDKLYVGGEGVTVDGVGSGLVVYDLKQDSWMTSGMASLNAASDSDLIVNQIQTRPNTNTIVVAGNFASAGSLNCAGVCLWDSEGGRWSTPGSGLSSGEVRSLDFAGNSYDTLIAAGSFVLSDGTVASVASYNFGNSSWTALGSLSGPALAVVADDKNATNVYAAGYSSSDGSPFLEQWNGVTWTAQNDSLQSGSLVQQLAFVPMSTEHTAQGTIENDRMLLVSGDLYLENMGNATSALYDGANWYPYLVGSSSSGGIGAGSSLFWSDSDFSFKVKHFLARGLVVLVAIAIATGLILLFILLMLLLAYFNRRRDNRAAQERQEAFGKEGSDVSSTHQNVFANVQAALEASLVGGGLAGAGVAAATKKRESSRARDRLSDPSSYNSGAYPIGSDAGGYADDDDEAYERETTMRYDFDGPELQEGEMAMKAGQAVVILDDEQSHEWWYARDPATGREGMIPATYVW</sequence>
<dbReference type="RefSeq" id="XP_018995919.1">
    <property type="nucleotide sequence ID" value="XM_019135516.1"/>
</dbReference>